<dbReference type="Gene3D" id="4.10.280.10">
    <property type="entry name" value="Helix-loop-helix DNA-binding domain"/>
    <property type="match status" value="1"/>
</dbReference>
<dbReference type="VEuPathDB" id="VectorBase:LOC119181002"/>
<accession>A0A9J6EWY9</accession>
<dbReference type="Gene3D" id="6.10.250.980">
    <property type="match status" value="1"/>
</dbReference>
<reference evidence="7" key="1">
    <citation type="journal article" date="2020" name="Cell">
        <title>Large-Scale Comparative Analyses of Tick Genomes Elucidate Their Genetic Diversity and Vector Capacities.</title>
        <authorList>
            <consortium name="Tick Genome and Microbiome Consortium (TIGMIC)"/>
            <person name="Jia N."/>
            <person name="Wang J."/>
            <person name="Shi W."/>
            <person name="Du L."/>
            <person name="Sun Y."/>
            <person name="Zhan W."/>
            <person name="Jiang J.F."/>
            <person name="Wang Q."/>
            <person name="Zhang B."/>
            <person name="Ji P."/>
            <person name="Bell-Sakyi L."/>
            <person name="Cui X.M."/>
            <person name="Yuan T.T."/>
            <person name="Jiang B.G."/>
            <person name="Yang W.F."/>
            <person name="Lam T.T."/>
            <person name="Chang Q.C."/>
            <person name="Ding S.J."/>
            <person name="Wang X.J."/>
            <person name="Zhu J.G."/>
            <person name="Ruan X.D."/>
            <person name="Zhao L."/>
            <person name="Wei J.T."/>
            <person name="Ye R.Z."/>
            <person name="Que T.C."/>
            <person name="Du C.H."/>
            <person name="Zhou Y.H."/>
            <person name="Cheng J.X."/>
            <person name="Dai P.F."/>
            <person name="Guo W.B."/>
            <person name="Han X.H."/>
            <person name="Huang E.J."/>
            <person name="Li L.F."/>
            <person name="Wei W."/>
            <person name="Gao Y.C."/>
            <person name="Liu J.Z."/>
            <person name="Shao H.Z."/>
            <person name="Wang X."/>
            <person name="Wang C.C."/>
            <person name="Yang T.C."/>
            <person name="Huo Q.B."/>
            <person name="Li W."/>
            <person name="Chen H.Y."/>
            <person name="Chen S.E."/>
            <person name="Zhou L.G."/>
            <person name="Ni X.B."/>
            <person name="Tian J.H."/>
            <person name="Sheng Y."/>
            <person name="Liu T."/>
            <person name="Pan Y.S."/>
            <person name="Xia L.Y."/>
            <person name="Li J."/>
            <person name="Zhao F."/>
            <person name="Cao W.C."/>
        </authorList>
    </citation>
    <scope>NUCLEOTIDE SEQUENCE</scope>
    <source>
        <strain evidence="7">Rmic-2018</strain>
    </source>
</reference>
<keyword evidence="8" id="KW-1185">Reference proteome</keyword>
<dbReference type="GO" id="GO:0006355">
    <property type="term" value="P:regulation of DNA-templated transcription"/>
    <property type="evidence" value="ECO:0007669"/>
    <property type="project" value="InterPro"/>
</dbReference>
<comment type="subcellular location">
    <subcellularLocation>
        <location evidence="1">Nucleus</location>
    </subcellularLocation>
</comment>
<dbReference type="AlphaFoldDB" id="A0A9J6EWY9"/>
<name>A0A9J6EWY9_RHIMP</name>
<reference evidence="7" key="2">
    <citation type="submission" date="2021-09" db="EMBL/GenBank/DDBJ databases">
        <authorList>
            <person name="Jia N."/>
            <person name="Wang J."/>
            <person name="Shi W."/>
            <person name="Du L."/>
            <person name="Sun Y."/>
            <person name="Zhan W."/>
            <person name="Jiang J."/>
            <person name="Wang Q."/>
            <person name="Zhang B."/>
            <person name="Ji P."/>
            <person name="Sakyi L.B."/>
            <person name="Cui X."/>
            <person name="Yuan T."/>
            <person name="Jiang B."/>
            <person name="Yang W."/>
            <person name="Lam T.T.-Y."/>
            <person name="Chang Q."/>
            <person name="Ding S."/>
            <person name="Wang X."/>
            <person name="Zhu J."/>
            <person name="Ruan X."/>
            <person name="Zhao L."/>
            <person name="Wei J."/>
            <person name="Que T."/>
            <person name="Du C."/>
            <person name="Cheng J."/>
            <person name="Dai P."/>
            <person name="Han X."/>
            <person name="Huang E."/>
            <person name="Gao Y."/>
            <person name="Liu J."/>
            <person name="Shao H."/>
            <person name="Ye R."/>
            <person name="Li L."/>
            <person name="Wei W."/>
            <person name="Wang X."/>
            <person name="Wang C."/>
            <person name="Huo Q."/>
            <person name="Li W."/>
            <person name="Guo W."/>
            <person name="Chen H."/>
            <person name="Chen S."/>
            <person name="Zhou L."/>
            <person name="Zhou L."/>
            <person name="Ni X."/>
            <person name="Tian J."/>
            <person name="Zhou Y."/>
            <person name="Sheng Y."/>
            <person name="Liu T."/>
            <person name="Pan Y."/>
            <person name="Xia L."/>
            <person name="Li J."/>
            <person name="Zhao F."/>
            <person name="Cao W."/>
        </authorList>
    </citation>
    <scope>NUCLEOTIDE SEQUENCE</scope>
    <source>
        <strain evidence="7">Rmic-2018</strain>
        <tissue evidence="7">Larvae</tissue>
    </source>
</reference>
<dbReference type="GO" id="GO:0003677">
    <property type="term" value="F:DNA binding"/>
    <property type="evidence" value="ECO:0007669"/>
    <property type="project" value="UniProtKB-KW"/>
</dbReference>
<dbReference type="InterPro" id="IPR050370">
    <property type="entry name" value="HES_HEY"/>
</dbReference>
<proteinExistence type="predicted"/>
<evidence type="ECO:0000256" key="5">
    <source>
        <dbReference type="ARBA" id="ARBA00023242"/>
    </source>
</evidence>
<dbReference type="SUPFAM" id="SSF47459">
    <property type="entry name" value="HLH, helix-loop-helix DNA-binding domain"/>
    <property type="match status" value="1"/>
</dbReference>
<keyword evidence="4" id="KW-0804">Transcription</keyword>
<dbReference type="InterPro" id="IPR036638">
    <property type="entry name" value="HLH_DNA-bd_sf"/>
</dbReference>
<keyword evidence="3" id="KW-0238">DNA-binding</keyword>
<feature type="domain" description="BHLH" evidence="6">
    <location>
        <begin position="1"/>
        <end position="50"/>
    </location>
</feature>
<dbReference type="SUPFAM" id="SSF158457">
    <property type="entry name" value="Orange domain-like"/>
    <property type="match status" value="1"/>
</dbReference>
<organism evidence="7 8">
    <name type="scientific">Rhipicephalus microplus</name>
    <name type="common">Cattle tick</name>
    <name type="synonym">Boophilus microplus</name>
    <dbReference type="NCBI Taxonomy" id="6941"/>
    <lineage>
        <taxon>Eukaryota</taxon>
        <taxon>Metazoa</taxon>
        <taxon>Ecdysozoa</taxon>
        <taxon>Arthropoda</taxon>
        <taxon>Chelicerata</taxon>
        <taxon>Arachnida</taxon>
        <taxon>Acari</taxon>
        <taxon>Parasitiformes</taxon>
        <taxon>Ixodida</taxon>
        <taxon>Ixodoidea</taxon>
        <taxon>Ixodidae</taxon>
        <taxon>Rhipicephalinae</taxon>
        <taxon>Rhipicephalus</taxon>
        <taxon>Boophilus</taxon>
    </lineage>
</organism>
<evidence type="ECO:0000256" key="3">
    <source>
        <dbReference type="ARBA" id="ARBA00023125"/>
    </source>
</evidence>
<evidence type="ECO:0000256" key="4">
    <source>
        <dbReference type="ARBA" id="ARBA00023163"/>
    </source>
</evidence>
<comment type="caution">
    <text evidence="7">The sequence shown here is derived from an EMBL/GenBank/DDBJ whole genome shotgun (WGS) entry which is preliminary data.</text>
</comment>
<keyword evidence="5" id="KW-0539">Nucleus</keyword>
<dbReference type="InterPro" id="IPR011598">
    <property type="entry name" value="bHLH_dom"/>
</dbReference>
<dbReference type="Proteomes" id="UP000821866">
    <property type="component" value="Chromosome 1"/>
</dbReference>
<keyword evidence="2" id="KW-0805">Transcription regulation</keyword>
<evidence type="ECO:0000256" key="2">
    <source>
        <dbReference type="ARBA" id="ARBA00023015"/>
    </source>
</evidence>
<dbReference type="InterPro" id="IPR003650">
    <property type="entry name" value="Orange_dom"/>
</dbReference>
<dbReference type="Pfam" id="PF07527">
    <property type="entry name" value="Hairy_orange"/>
    <property type="match status" value="1"/>
</dbReference>
<evidence type="ECO:0000313" key="8">
    <source>
        <dbReference type="Proteomes" id="UP000821866"/>
    </source>
</evidence>
<sequence>MEKHHRARINHRLTELKNLNLDALKNGNARQSKLEKSDILQMIAKHLQQLPRQQAARSIVSDNSLTDKFCTDFQECATEVGHYLGRLAGVDGTVRQPVMAHLAFKVSEGSTPPPSA</sequence>
<dbReference type="EMBL" id="JABSTU010000001">
    <property type="protein sequence ID" value="KAH8038866.1"/>
    <property type="molecule type" value="Genomic_DNA"/>
</dbReference>
<dbReference type="GO" id="GO:0046983">
    <property type="term" value="F:protein dimerization activity"/>
    <property type="evidence" value="ECO:0007669"/>
    <property type="project" value="InterPro"/>
</dbReference>
<dbReference type="GO" id="GO:0005634">
    <property type="term" value="C:nucleus"/>
    <property type="evidence" value="ECO:0007669"/>
    <property type="project" value="UniProtKB-SubCell"/>
</dbReference>
<protein>
    <recommendedName>
        <fullName evidence="6">BHLH domain-containing protein</fullName>
    </recommendedName>
</protein>
<gene>
    <name evidence="7" type="ORF">HPB51_003738</name>
</gene>
<dbReference type="SMART" id="SM00511">
    <property type="entry name" value="ORANGE"/>
    <property type="match status" value="1"/>
</dbReference>
<dbReference type="PANTHER" id="PTHR10985">
    <property type="entry name" value="BASIC HELIX-LOOP-HELIX TRANSCRIPTION FACTOR, HES-RELATED"/>
    <property type="match status" value="1"/>
</dbReference>
<dbReference type="Pfam" id="PF00010">
    <property type="entry name" value="HLH"/>
    <property type="match status" value="1"/>
</dbReference>
<evidence type="ECO:0000313" key="7">
    <source>
        <dbReference type="EMBL" id="KAH8038866.1"/>
    </source>
</evidence>
<dbReference type="PROSITE" id="PS50888">
    <property type="entry name" value="BHLH"/>
    <property type="match status" value="1"/>
</dbReference>
<evidence type="ECO:0000256" key="1">
    <source>
        <dbReference type="ARBA" id="ARBA00004123"/>
    </source>
</evidence>
<evidence type="ECO:0000259" key="6">
    <source>
        <dbReference type="PROSITE" id="PS50888"/>
    </source>
</evidence>